<dbReference type="Proteomes" id="UP000005222">
    <property type="component" value="Chromosome D"/>
</dbReference>
<dbReference type="AlphaFoldDB" id="G8YS68"/>
<comment type="similarity">
    <text evidence="1">Belongs to the peptidase S33 family. ABHD4/ABHD5 subfamily.</text>
</comment>
<feature type="domain" description="AB hydrolase-1" evidence="3">
    <location>
        <begin position="188"/>
        <end position="452"/>
    </location>
</feature>
<dbReference type="GO" id="GO:0042171">
    <property type="term" value="F:lysophosphatidic acid acyltransferase activity"/>
    <property type="evidence" value="ECO:0007669"/>
    <property type="project" value="TreeGrafter"/>
</dbReference>
<proteinExistence type="inferred from homology"/>
<dbReference type="GO" id="GO:0006654">
    <property type="term" value="P:phosphatidic acid biosynthetic process"/>
    <property type="evidence" value="ECO:0007669"/>
    <property type="project" value="TreeGrafter"/>
</dbReference>
<dbReference type="PANTHER" id="PTHR42886">
    <property type="entry name" value="RE40534P-RELATED"/>
    <property type="match status" value="1"/>
</dbReference>
<dbReference type="OMA" id="AFHSMMQ"/>
<evidence type="ECO:0000256" key="2">
    <source>
        <dbReference type="SAM" id="MobiDB-lite"/>
    </source>
</evidence>
<feature type="region of interest" description="Disordered" evidence="2">
    <location>
        <begin position="23"/>
        <end position="56"/>
    </location>
</feature>
<dbReference type="EMBL" id="FO082057">
    <property type="protein sequence ID" value="CCE78405.1"/>
    <property type="molecule type" value="Genomic_DNA"/>
</dbReference>
<dbReference type="GO" id="GO:0035965">
    <property type="term" value="P:cardiolipin acyl-chain remodeling"/>
    <property type="evidence" value="ECO:0007669"/>
    <property type="project" value="TreeGrafter"/>
</dbReference>
<gene>
    <name evidence="4" type="primary">Piso0_001028</name>
    <name evidence="4" type="ORF">GNLVRS01_PISO0C09308g</name>
    <name evidence="5" type="ORF">GNLVRS01_PISO0D09375g</name>
</gene>
<accession>G8YS68</accession>
<dbReference type="GO" id="GO:0055088">
    <property type="term" value="P:lipid homeostasis"/>
    <property type="evidence" value="ECO:0007669"/>
    <property type="project" value="TreeGrafter"/>
</dbReference>
<dbReference type="GO" id="GO:0004623">
    <property type="term" value="F:phospholipase A2 activity"/>
    <property type="evidence" value="ECO:0007669"/>
    <property type="project" value="TreeGrafter"/>
</dbReference>
<evidence type="ECO:0000313" key="6">
    <source>
        <dbReference type="Proteomes" id="UP000005222"/>
    </source>
</evidence>
<dbReference type="OrthoDB" id="7457040at2759"/>
<evidence type="ECO:0000256" key="1">
    <source>
        <dbReference type="ARBA" id="ARBA00038097"/>
    </source>
</evidence>
<evidence type="ECO:0000259" key="3">
    <source>
        <dbReference type="Pfam" id="PF00561"/>
    </source>
</evidence>
<dbReference type="Gene3D" id="3.40.50.1820">
    <property type="entry name" value="alpha/beta hydrolase"/>
    <property type="match status" value="1"/>
</dbReference>
<evidence type="ECO:0000313" key="4">
    <source>
        <dbReference type="EMBL" id="CCE78405.1"/>
    </source>
</evidence>
<dbReference type="STRING" id="559304.G8YS68"/>
<dbReference type="eggNOG" id="KOG4409">
    <property type="taxonomic scope" value="Eukaryota"/>
</dbReference>
<dbReference type="InterPro" id="IPR029058">
    <property type="entry name" value="AB_hydrolase_fold"/>
</dbReference>
<sequence length="467" mass="52381">MKHMYRRQICGVRAAQSECFSTGPRRRLWGSGPGRQSGARSSGRRGGNSESGSGSGAWSTIENLDVAQLLSGFIRSRSSRAAVDRRSAAASASKIYRRSTHPTSVPLSRILSGNFPLTVRESLEDYALRKNPLVFQDSLLSLLPFYPYPDAQGRSSKVLQTYLSSGSFINEFVIYPPNKTEADSANLKHLILVHGYGSGLGLYLKNFDALASRDDWCIHAIDLMGYGCSSRPPFSPKTDDLDGVEEWFHAPFTEWLEKRGLAKLDKSQIMVVAHSMGAYLMASYGIKVNPDFCKTLVMVSPGAVIKHRKQIFVPKYFARLWERNISPFTLVRKAGALGSKLVSGWSFRRFSNLDPEEAKRLHGYAYGIFQSPGSGEYMLNYLLAPGADARFPLAERDIHKLNCNVLWCYGKEDWMDIYGGQLCSKLINDHHQSKKSTVVEIENSGHHIYLDNYKKFNELINNLMVYE</sequence>
<name>G8YS68_PICSO</name>
<reference evidence="4" key="1">
    <citation type="submission" date="2011-10" db="EMBL/GenBank/DDBJ databases">
        <authorList>
            <person name="Genoscope - CEA"/>
        </authorList>
    </citation>
    <scope>NUCLEOTIDE SEQUENCE</scope>
</reference>
<dbReference type="Pfam" id="PF00561">
    <property type="entry name" value="Abhydrolase_1"/>
    <property type="match status" value="1"/>
</dbReference>
<dbReference type="FunCoup" id="G8YS68">
    <property type="interactions" value="259"/>
</dbReference>
<dbReference type="GO" id="GO:0005743">
    <property type="term" value="C:mitochondrial inner membrane"/>
    <property type="evidence" value="ECO:0007669"/>
    <property type="project" value="TreeGrafter"/>
</dbReference>
<dbReference type="InterPro" id="IPR000073">
    <property type="entry name" value="AB_hydrolase_1"/>
</dbReference>
<dbReference type="HOGENOM" id="CLU_017361_3_1_1"/>
<keyword evidence="6" id="KW-1185">Reference proteome</keyword>
<dbReference type="EMBL" id="FO082056">
    <property type="protein sequence ID" value="CCE78991.1"/>
    <property type="molecule type" value="Genomic_DNA"/>
</dbReference>
<reference evidence="6" key="2">
    <citation type="journal article" date="2012" name="G3 (Bethesda)">
        <title>Pichia sorbitophila, an interspecies yeast hybrid reveals early steps of genome resolution following polyploidization.</title>
        <authorList>
            <person name="Leh Louis V."/>
            <person name="Despons L."/>
            <person name="Friedrich A."/>
            <person name="Martin T."/>
            <person name="Durrens P."/>
            <person name="Casaregola S."/>
            <person name="Neuveglise C."/>
            <person name="Fairhead C."/>
            <person name="Marck C."/>
            <person name="Cruz J.A."/>
            <person name="Straub M.L."/>
            <person name="Kugler V."/>
            <person name="Sacerdot C."/>
            <person name="Uzunov Z."/>
            <person name="Thierry A."/>
            <person name="Weiss S."/>
            <person name="Bleykasten C."/>
            <person name="De Montigny J."/>
            <person name="Jacques N."/>
            <person name="Jung P."/>
            <person name="Lemaire M."/>
            <person name="Mallet S."/>
            <person name="Morel G."/>
            <person name="Richard G.F."/>
            <person name="Sarkar A."/>
            <person name="Savel G."/>
            <person name="Schacherer J."/>
            <person name="Seret M.L."/>
            <person name="Talla E."/>
            <person name="Samson G."/>
            <person name="Jubin C."/>
            <person name="Poulain J."/>
            <person name="Vacherie B."/>
            <person name="Barbe V."/>
            <person name="Pelletier E."/>
            <person name="Sherman D.J."/>
            <person name="Westhof E."/>
            <person name="Weissenbach J."/>
            <person name="Baret P.V."/>
            <person name="Wincker P."/>
            <person name="Gaillardin C."/>
            <person name="Dujon B."/>
            <person name="Souciet J.L."/>
        </authorList>
    </citation>
    <scope>NUCLEOTIDE SEQUENCE [LARGE SCALE GENOMIC DNA]</scope>
    <source>
        <strain evidence="6">ATCC MYA-4447 / BCRC 22081 / CBS 7064 / NBRC 10061 / NRRL Y-12695</strain>
    </source>
</reference>
<dbReference type="PANTHER" id="PTHR42886:SF29">
    <property type="entry name" value="PUMMELIG, ISOFORM A"/>
    <property type="match status" value="1"/>
</dbReference>
<dbReference type="SUPFAM" id="SSF53474">
    <property type="entry name" value="alpha/beta-Hydrolases"/>
    <property type="match status" value="1"/>
</dbReference>
<dbReference type="Proteomes" id="UP000005222">
    <property type="component" value="Chromosome C"/>
</dbReference>
<dbReference type="InParanoid" id="G8YS68"/>
<evidence type="ECO:0000313" key="5">
    <source>
        <dbReference type="EMBL" id="CCE78991.1"/>
    </source>
</evidence>
<organism evidence="4 6">
    <name type="scientific">Pichia sorbitophila (strain ATCC MYA-4447 / BCRC 22081 / CBS 7064 / NBRC 10061 / NRRL Y-12695)</name>
    <name type="common">Hybrid yeast</name>
    <dbReference type="NCBI Taxonomy" id="559304"/>
    <lineage>
        <taxon>Eukaryota</taxon>
        <taxon>Fungi</taxon>
        <taxon>Dikarya</taxon>
        <taxon>Ascomycota</taxon>
        <taxon>Saccharomycotina</taxon>
        <taxon>Pichiomycetes</taxon>
        <taxon>Debaryomycetaceae</taxon>
        <taxon>Millerozyma</taxon>
    </lineage>
</organism>
<protein>
    <submittedName>
        <fullName evidence="4">Piso0_001028 protein</fullName>
    </submittedName>
</protein>